<reference evidence="2" key="1">
    <citation type="journal article" date="2019" name="Environ. Microbiol.">
        <title>Fungal ecological strategies reflected in gene transcription - a case study of two litter decomposers.</title>
        <authorList>
            <person name="Barbi F."/>
            <person name="Kohler A."/>
            <person name="Barry K."/>
            <person name="Baskaran P."/>
            <person name="Daum C."/>
            <person name="Fauchery L."/>
            <person name="Ihrmark K."/>
            <person name="Kuo A."/>
            <person name="LaButti K."/>
            <person name="Lipzen A."/>
            <person name="Morin E."/>
            <person name="Grigoriev I.V."/>
            <person name="Henrissat B."/>
            <person name="Lindahl B."/>
            <person name="Martin F."/>
        </authorList>
    </citation>
    <scope>NUCLEOTIDE SEQUENCE</scope>
    <source>
        <strain evidence="2">JB14</strain>
    </source>
</reference>
<dbReference type="AlphaFoldDB" id="A0A6A4HVI2"/>
<feature type="signal peptide" evidence="1">
    <location>
        <begin position="1"/>
        <end position="22"/>
    </location>
</feature>
<dbReference type="Proteomes" id="UP000799118">
    <property type="component" value="Unassembled WGS sequence"/>
</dbReference>
<evidence type="ECO:0000313" key="2">
    <source>
        <dbReference type="EMBL" id="KAE9400914.1"/>
    </source>
</evidence>
<protein>
    <recommendedName>
        <fullName evidence="4">Secreted protein</fullName>
    </recommendedName>
</protein>
<evidence type="ECO:0000256" key="1">
    <source>
        <dbReference type="SAM" id="SignalP"/>
    </source>
</evidence>
<keyword evidence="1" id="KW-0732">Signal</keyword>
<evidence type="ECO:0000313" key="3">
    <source>
        <dbReference type="Proteomes" id="UP000799118"/>
    </source>
</evidence>
<sequence length="190" mass="21060">MKSFTFLPLALLLALILTAVNGTPISREEADIEFDCEYEPGATAARNLESRAKPGVTTFIKWLNTNKARVAEFPAIMFSGRSGKVHSQTGARKLATEHKGKTIGDLTRMAKVDYKREKWDKEDFRQVCRVWSQNAAGTVYVSLGKTVPPGSTYETVEKPALQDNKEVKAIMESIIDEHGKLGDAKDAKKK</sequence>
<accession>A0A6A4HVI2</accession>
<gene>
    <name evidence="2" type="ORF">BT96DRAFT_1018547</name>
</gene>
<feature type="chain" id="PRO_5025463460" description="Secreted protein" evidence="1">
    <location>
        <begin position="23"/>
        <end position="190"/>
    </location>
</feature>
<evidence type="ECO:0008006" key="4">
    <source>
        <dbReference type="Google" id="ProtNLM"/>
    </source>
</evidence>
<proteinExistence type="predicted"/>
<name>A0A6A4HVI2_9AGAR</name>
<keyword evidence="3" id="KW-1185">Reference proteome</keyword>
<dbReference type="OrthoDB" id="3093904at2759"/>
<dbReference type="EMBL" id="ML769452">
    <property type="protein sequence ID" value="KAE9400914.1"/>
    <property type="molecule type" value="Genomic_DNA"/>
</dbReference>
<organism evidence="2 3">
    <name type="scientific">Gymnopus androsaceus JB14</name>
    <dbReference type="NCBI Taxonomy" id="1447944"/>
    <lineage>
        <taxon>Eukaryota</taxon>
        <taxon>Fungi</taxon>
        <taxon>Dikarya</taxon>
        <taxon>Basidiomycota</taxon>
        <taxon>Agaricomycotina</taxon>
        <taxon>Agaricomycetes</taxon>
        <taxon>Agaricomycetidae</taxon>
        <taxon>Agaricales</taxon>
        <taxon>Marasmiineae</taxon>
        <taxon>Omphalotaceae</taxon>
        <taxon>Gymnopus</taxon>
    </lineage>
</organism>